<evidence type="ECO:0000256" key="2">
    <source>
        <dbReference type="ARBA" id="ARBA00022741"/>
    </source>
</evidence>
<keyword evidence="4" id="KW-0067">ATP-binding</keyword>
<comment type="caution">
    <text evidence="7">The sequence shown here is derived from an EMBL/GenBank/DDBJ whole genome shotgun (WGS) entry which is preliminary data.</text>
</comment>
<keyword evidence="8" id="KW-1185">Reference proteome</keyword>
<keyword evidence="1" id="KW-0808">Transferase</keyword>
<dbReference type="InterPro" id="IPR006204">
    <property type="entry name" value="GHMP_kinase_N_dom"/>
</dbReference>
<keyword evidence="2" id="KW-0547">Nucleotide-binding</keyword>
<evidence type="ECO:0000256" key="1">
    <source>
        <dbReference type="ARBA" id="ARBA00022679"/>
    </source>
</evidence>
<proteinExistence type="predicted"/>
<dbReference type="InterPro" id="IPR006203">
    <property type="entry name" value="GHMP_knse_ATP-bd_CS"/>
</dbReference>
<evidence type="ECO:0000256" key="4">
    <source>
        <dbReference type="ARBA" id="ARBA00022840"/>
    </source>
</evidence>
<dbReference type="InterPro" id="IPR001174">
    <property type="entry name" value="HddA/FKP"/>
</dbReference>
<protein>
    <submittedName>
        <fullName evidence="7">Galactokinase</fullName>
    </submittedName>
</protein>
<organism evidence="7 8">
    <name type="scientific">Roseibium aquae</name>
    <dbReference type="NCBI Taxonomy" id="1323746"/>
    <lineage>
        <taxon>Bacteria</taxon>
        <taxon>Pseudomonadati</taxon>
        <taxon>Pseudomonadota</taxon>
        <taxon>Alphaproteobacteria</taxon>
        <taxon>Hyphomicrobiales</taxon>
        <taxon>Stappiaceae</taxon>
        <taxon>Roseibium</taxon>
    </lineage>
</organism>
<dbReference type="Proteomes" id="UP000605148">
    <property type="component" value="Unassembled WGS sequence"/>
</dbReference>
<dbReference type="AlphaFoldDB" id="A0A916TNH5"/>
<feature type="domain" description="GHMP kinase C-terminal" evidence="6">
    <location>
        <begin position="243"/>
        <end position="304"/>
    </location>
</feature>
<dbReference type="GO" id="GO:0005524">
    <property type="term" value="F:ATP binding"/>
    <property type="evidence" value="ECO:0007669"/>
    <property type="project" value="UniProtKB-KW"/>
</dbReference>
<keyword evidence="3" id="KW-0418">Kinase</keyword>
<dbReference type="PROSITE" id="PS00627">
    <property type="entry name" value="GHMP_KINASES_ATP"/>
    <property type="match status" value="1"/>
</dbReference>
<dbReference type="OrthoDB" id="9812992at2"/>
<feature type="domain" description="GHMP kinase N-terminal" evidence="5">
    <location>
        <begin position="75"/>
        <end position="158"/>
    </location>
</feature>
<sequence length="331" mass="36091">MLYTSRTPLRVSFFGGGTDYPEYFSRHPGAVVGMAINKYVYISALKLFNFINYKYRLSYSKLELASEHSEIEHPVVRCILDHYGISDALDINVMADLPASSGLGSSSAFTVGLINLVSALRSKPLTRLDLAQAAIHVERDLLMERVGVQDQLHTSFGGLNRFDFVDGRTRITPIQMHTASSEALMSSLVLVYTGVTRYASKVLKEQLDATKEKKVDTELSHLIKLTDECVSLLESDNPGAMLTQFGEMMHEGWETKRKLSASVSSPAIDELYDHCRASGAIGGKLCGAGGGGFLLMVVPPENRAMFLSSVTGNTIIPIKLDAQGSVVMNGS</sequence>
<evidence type="ECO:0000259" key="6">
    <source>
        <dbReference type="Pfam" id="PF08544"/>
    </source>
</evidence>
<dbReference type="GO" id="GO:0005829">
    <property type="term" value="C:cytosol"/>
    <property type="evidence" value="ECO:0007669"/>
    <property type="project" value="TreeGrafter"/>
</dbReference>
<evidence type="ECO:0000259" key="5">
    <source>
        <dbReference type="Pfam" id="PF00288"/>
    </source>
</evidence>
<accession>A0A916TNH5</accession>
<dbReference type="InterPro" id="IPR013750">
    <property type="entry name" value="GHMP_kinase_C_dom"/>
</dbReference>
<dbReference type="GO" id="GO:0004335">
    <property type="term" value="F:galactokinase activity"/>
    <property type="evidence" value="ECO:0007669"/>
    <property type="project" value="TreeGrafter"/>
</dbReference>
<dbReference type="InterPro" id="IPR020568">
    <property type="entry name" value="Ribosomal_Su5_D2-typ_SF"/>
</dbReference>
<evidence type="ECO:0000256" key="3">
    <source>
        <dbReference type="ARBA" id="ARBA00022777"/>
    </source>
</evidence>
<dbReference type="Pfam" id="PF00288">
    <property type="entry name" value="GHMP_kinases_N"/>
    <property type="match status" value="1"/>
</dbReference>
<dbReference type="GO" id="GO:0006012">
    <property type="term" value="P:galactose metabolic process"/>
    <property type="evidence" value="ECO:0007669"/>
    <property type="project" value="TreeGrafter"/>
</dbReference>
<dbReference type="PIRSF" id="PIRSF036406">
    <property type="entry name" value="Hept_kin"/>
    <property type="match status" value="1"/>
</dbReference>
<evidence type="ECO:0000313" key="8">
    <source>
        <dbReference type="Proteomes" id="UP000605148"/>
    </source>
</evidence>
<gene>
    <name evidence="7" type="primary">lmbP</name>
    <name evidence="7" type="ORF">GCM10011316_39790</name>
</gene>
<name>A0A916TNH5_9HYPH</name>
<dbReference type="InterPro" id="IPR036554">
    <property type="entry name" value="GHMP_kinase_C_sf"/>
</dbReference>
<dbReference type="Pfam" id="PF08544">
    <property type="entry name" value="GHMP_kinases_C"/>
    <property type="match status" value="1"/>
</dbReference>
<dbReference type="SUPFAM" id="SSF54211">
    <property type="entry name" value="Ribosomal protein S5 domain 2-like"/>
    <property type="match status" value="1"/>
</dbReference>
<reference evidence="7" key="1">
    <citation type="journal article" date="2014" name="Int. J. Syst. Evol. Microbiol.">
        <title>Complete genome sequence of Corynebacterium casei LMG S-19264T (=DSM 44701T), isolated from a smear-ripened cheese.</title>
        <authorList>
            <consortium name="US DOE Joint Genome Institute (JGI-PGF)"/>
            <person name="Walter F."/>
            <person name="Albersmeier A."/>
            <person name="Kalinowski J."/>
            <person name="Ruckert C."/>
        </authorList>
    </citation>
    <scope>NUCLEOTIDE SEQUENCE</scope>
    <source>
        <strain evidence="7">CGMCC 1.12426</strain>
    </source>
</reference>
<dbReference type="InterPro" id="IPR014606">
    <property type="entry name" value="Heptose_7-P_kinase"/>
</dbReference>
<reference evidence="7" key="2">
    <citation type="submission" date="2020-09" db="EMBL/GenBank/DDBJ databases">
        <authorList>
            <person name="Sun Q."/>
            <person name="Zhou Y."/>
        </authorList>
    </citation>
    <scope>NUCLEOTIDE SEQUENCE</scope>
    <source>
        <strain evidence="7">CGMCC 1.12426</strain>
    </source>
</reference>
<evidence type="ECO:0000313" key="7">
    <source>
        <dbReference type="EMBL" id="GGB64012.1"/>
    </source>
</evidence>
<dbReference type="SUPFAM" id="SSF55060">
    <property type="entry name" value="GHMP Kinase, C-terminal domain"/>
    <property type="match status" value="1"/>
</dbReference>
<dbReference type="Gene3D" id="3.30.230.120">
    <property type="match status" value="1"/>
</dbReference>
<dbReference type="PANTHER" id="PTHR10457:SF29">
    <property type="entry name" value="LMBP PROTEIN"/>
    <property type="match status" value="1"/>
</dbReference>
<dbReference type="EMBL" id="BMFA01000024">
    <property type="protein sequence ID" value="GGB64012.1"/>
    <property type="molecule type" value="Genomic_DNA"/>
</dbReference>
<dbReference type="PANTHER" id="PTHR10457">
    <property type="entry name" value="MEVALONATE KINASE/GALACTOKINASE"/>
    <property type="match status" value="1"/>
</dbReference>
<dbReference type="PRINTS" id="PR00960">
    <property type="entry name" value="LMBPPROTEIN"/>
</dbReference>